<evidence type="ECO:0000256" key="1">
    <source>
        <dbReference type="SAM" id="MobiDB-lite"/>
    </source>
</evidence>
<proteinExistence type="predicted"/>
<sequence>MKKTQKVDSEPWRQDESTQQKDMTNSTCNLGDSSFWQGKYFGQISLQLSRWRLDSTFAFEMNW</sequence>
<dbReference type="EMBL" id="LKAM01000005">
    <property type="protein sequence ID" value="KUM48721.1"/>
    <property type="molecule type" value="Genomic_DNA"/>
</dbReference>
<feature type="region of interest" description="Disordered" evidence="1">
    <location>
        <begin position="1"/>
        <end position="26"/>
    </location>
</feature>
<name>A0A101M0E6_PICGL</name>
<reference evidence="2" key="1">
    <citation type="journal article" date="2015" name="Genome Biol. Evol.">
        <title>Organellar Genomes of White Spruce (Picea glauca): Assembly and Annotation.</title>
        <authorList>
            <person name="Jackman S.D."/>
            <person name="Warren R.L."/>
            <person name="Gibb E.A."/>
            <person name="Vandervalk B.P."/>
            <person name="Mohamadi H."/>
            <person name="Chu J."/>
            <person name="Raymond A."/>
            <person name="Pleasance S."/>
            <person name="Coope R."/>
            <person name="Wildung M.R."/>
            <person name="Ritland C.E."/>
            <person name="Bousquet J."/>
            <person name="Jones S.J."/>
            <person name="Bohlmann J."/>
            <person name="Birol I."/>
        </authorList>
    </citation>
    <scope>NUCLEOTIDE SEQUENCE [LARGE SCALE GENOMIC DNA]</scope>
    <source>
        <tissue evidence="2">Flushing bud</tissue>
    </source>
</reference>
<evidence type="ECO:0000313" key="2">
    <source>
        <dbReference type="EMBL" id="KUM48721.1"/>
    </source>
</evidence>
<geneLocation type="mitochondrion" evidence="2"/>
<protein>
    <submittedName>
        <fullName evidence="2">Uncharacterized protein</fullName>
    </submittedName>
</protein>
<gene>
    <name evidence="2" type="ORF">ABT39_MTgene4736</name>
</gene>
<accession>A0A101M0E6</accession>
<organism evidence="2">
    <name type="scientific">Picea glauca</name>
    <name type="common">White spruce</name>
    <name type="synonym">Pinus glauca</name>
    <dbReference type="NCBI Taxonomy" id="3330"/>
    <lineage>
        <taxon>Eukaryota</taxon>
        <taxon>Viridiplantae</taxon>
        <taxon>Streptophyta</taxon>
        <taxon>Embryophyta</taxon>
        <taxon>Tracheophyta</taxon>
        <taxon>Spermatophyta</taxon>
        <taxon>Pinopsida</taxon>
        <taxon>Pinidae</taxon>
        <taxon>Conifers I</taxon>
        <taxon>Pinales</taxon>
        <taxon>Pinaceae</taxon>
        <taxon>Picea</taxon>
    </lineage>
</organism>
<dbReference type="AlphaFoldDB" id="A0A101M0E6"/>
<keyword evidence="2" id="KW-0496">Mitochondrion</keyword>
<comment type="caution">
    <text evidence="2">The sequence shown here is derived from an EMBL/GenBank/DDBJ whole genome shotgun (WGS) entry which is preliminary data.</text>
</comment>
<feature type="compositionally biased region" description="Basic and acidic residues" evidence="1">
    <location>
        <begin position="1"/>
        <end position="19"/>
    </location>
</feature>